<evidence type="ECO:0000256" key="5">
    <source>
        <dbReference type="ARBA" id="ARBA00022989"/>
    </source>
</evidence>
<comment type="similarity">
    <text evidence="7">Belongs to the binding-protein-dependent transport system permease family.</text>
</comment>
<dbReference type="GO" id="GO:0055085">
    <property type="term" value="P:transmembrane transport"/>
    <property type="evidence" value="ECO:0007669"/>
    <property type="project" value="InterPro"/>
</dbReference>
<protein>
    <submittedName>
        <fullName evidence="9">ABC transporter permease</fullName>
    </submittedName>
</protein>
<dbReference type="PANTHER" id="PTHR30151">
    <property type="entry name" value="ALKANE SULFONATE ABC TRANSPORTER-RELATED, MEMBRANE SUBUNIT"/>
    <property type="match status" value="1"/>
</dbReference>
<evidence type="ECO:0000259" key="8">
    <source>
        <dbReference type="PROSITE" id="PS50928"/>
    </source>
</evidence>
<dbReference type="Pfam" id="PF00528">
    <property type="entry name" value="BPD_transp_1"/>
    <property type="match status" value="1"/>
</dbReference>
<evidence type="ECO:0000256" key="7">
    <source>
        <dbReference type="RuleBase" id="RU363032"/>
    </source>
</evidence>
<dbReference type="PROSITE" id="PS50928">
    <property type="entry name" value="ABC_TM1"/>
    <property type="match status" value="1"/>
</dbReference>
<dbReference type="Gene3D" id="1.10.3720.10">
    <property type="entry name" value="MetI-like"/>
    <property type="match status" value="1"/>
</dbReference>
<dbReference type="OrthoDB" id="9786495at2"/>
<keyword evidence="5 7" id="KW-1133">Transmembrane helix</keyword>
<feature type="transmembrane region" description="Helical" evidence="7">
    <location>
        <begin position="220"/>
        <end position="243"/>
    </location>
</feature>
<dbReference type="EMBL" id="RRAZ01000021">
    <property type="protein sequence ID" value="RRH72816.1"/>
    <property type="molecule type" value="Genomic_DNA"/>
</dbReference>
<dbReference type="InterPro" id="IPR000515">
    <property type="entry name" value="MetI-like"/>
</dbReference>
<evidence type="ECO:0000256" key="6">
    <source>
        <dbReference type="ARBA" id="ARBA00023136"/>
    </source>
</evidence>
<sequence>MGRMKDKLINYLPAILLFAALIAAWQAAVTFGGLRPYLLPSPASVIEAMFDPTIRWWGHIWATGIAILGAFLLAALSGVFLGCLVAWSPVINRALMPFLVFLNTLPKVAIAPLFLIWVGYGIFPNILMGALIGFFPVVINTAVGLSQIDHDMIDLGRVFSAPKWKVFLKIRIPNAYPYILSALKVTATSAVVGAIVGEFVASQHGLGYVIVTSQSSMNTALAFAALIYISLIGLVLFAAVGLLSRLLAPWAEGNEA</sequence>
<feature type="transmembrane region" description="Helical" evidence="7">
    <location>
        <begin position="126"/>
        <end position="145"/>
    </location>
</feature>
<dbReference type="Proteomes" id="UP000282125">
    <property type="component" value="Unassembled WGS sequence"/>
</dbReference>
<dbReference type="PANTHER" id="PTHR30151:SF20">
    <property type="entry name" value="ABC TRANSPORTER PERMEASE PROTEIN HI_0355-RELATED"/>
    <property type="match status" value="1"/>
</dbReference>
<evidence type="ECO:0000256" key="3">
    <source>
        <dbReference type="ARBA" id="ARBA00022475"/>
    </source>
</evidence>
<evidence type="ECO:0000313" key="10">
    <source>
        <dbReference type="Proteomes" id="UP000282125"/>
    </source>
</evidence>
<feature type="domain" description="ABC transmembrane type-1" evidence="8">
    <location>
        <begin position="60"/>
        <end position="244"/>
    </location>
</feature>
<dbReference type="GO" id="GO:0005886">
    <property type="term" value="C:plasma membrane"/>
    <property type="evidence" value="ECO:0007669"/>
    <property type="project" value="UniProtKB-SubCell"/>
</dbReference>
<keyword evidence="6 7" id="KW-0472">Membrane</keyword>
<evidence type="ECO:0000313" key="9">
    <source>
        <dbReference type="EMBL" id="RRH72816.1"/>
    </source>
</evidence>
<accession>A0A3P3DGM1</accession>
<keyword evidence="10" id="KW-1185">Reference proteome</keyword>
<feature type="transmembrane region" description="Helical" evidence="7">
    <location>
        <begin position="175"/>
        <end position="200"/>
    </location>
</feature>
<keyword evidence="2 7" id="KW-0813">Transport</keyword>
<reference evidence="9 10" key="1">
    <citation type="submission" date="2018-11" db="EMBL/GenBank/DDBJ databases">
        <title>Gemmobacter sp. nov., YIM 102744-1 draft genome.</title>
        <authorList>
            <person name="Li G."/>
            <person name="Jiang Y."/>
        </authorList>
    </citation>
    <scope>NUCLEOTIDE SEQUENCE [LARGE SCALE GENOMIC DNA]</scope>
    <source>
        <strain evidence="9 10">YIM 102744-1</strain>
    </source>
</reference>
<organism evidence="9 10">
    <name type="scientific">Falsigemmobacter faecalis</name>
    <dbReference type="NCBI Taxonomy" id="2488730"/>
    <lineage>
        <taxon>Bacteria</taxon>
        <taxon>Pseudomonadati</taxon>
        <taxon>Pseudomonadota</taxon>
        <taxon>Alphaproteobacteria</taxon>
        <taxon>Rhodobacterales</taxon>
        <taxon>Paracoccaceae</taxon>
        <taxon>Falsigemmobacter</taxon>
    </lineage>
</organism>
<dbReference type="SUPFAM" id="SSF161098">
    <property type="entry name" value="MetI-like"/>
    <property type="match status" value="1"/>
</dbReference>
<comment type="subcellular location">
    <subcellularLocation>
        <location evidence="1 7">Cell membrane</location>
        <topology evidence="1 7">Multi-pass membrane protein</topology>
    </subcellularLocation>
</comment>
<evidence type="ECO:0000256" key="1">
    <source>
        <dbReference type="ARBA" id="ARBA00004651"/>
    </source>
</evidence>
<keyword evidence="3" id="KW-1003">Cell membrane</keyword>
<feature type="transmembrane region" description="Helical" evidence="7">
    <location>
        <begin position="56"/>
        <end position="87"/>
    </location>
</feature>
<gene>
    <name evidence="9" type="ORF">EG244_14195</name>
</gene>
<dbReference type="CDD" id="cd06261">
    <property type="entry name" value="TM_PBP2"/>
    <property type="match status" value="1"/>
</dbReference>
<evidence type="ECO:0000256" key="4">
    <source>
        <dbReference type="ARBA" id="ARBA00022692"/>
    </source>
</evidence>
<comment type="caution">
    <text evidence="9">The sequence shown here is derived from an EMBL/GenBank/DDBJ whole genome shotgun (WGS) entry which is preliminary data.</text>
</comment>
<dbReference type="InterPro" id="IPR035906">
    <property type="entry name" value="MetI-like_sf"/>
</dbReference>
<keyword evidence="4 7" id="KW-0812">Transmembrane</keyword>
<evidence type="ECO:0000256" key="2">
    <source>
        <dbReference type="ARBA" id="ARBA00022448"/>
    </source>
</evidence>
<feature type="transmembrane region" description="Helical" evidence="7">
    <location>
        <begin position="99"/>
        <end position="120"/>
    </location>
</feature>
<proteinExistence type="inferred from homology"/>
<name>A0A3P3DGM1_9RHOB</name>
<dbReference type="AlphaFoldDB" id="A0A3P3DGM1"/>